<proteinExistence type="inferred from homology"/>
<feature type="binding site" evidence="6">
    <location>
        <position position="237"/>
    </location>
    <ligand>
        <name>a divalent metal cation</name>
        <dbReference type="ChEBI" id="CHEBI:60240"/>
        <label>2</label>
        <note>catalytic</note>
    </ligand>
</feature>
<sequence>MAIAIRNPKEIEALRRAGAVVGQTLKLLSEKIQVGMSLLELDALAEEHIHKLNAKPAFKGLYGFPNTLCTSLNEVAIHGIPTDYKLRSGDIIGLDLGAQVQGWFGDAAITLGVGEVSKKDQALIACAKDTLYEGIAYLEVGMRFKELSHILETLIRQKGFVPLEKFCGHGIGRSPHEEPSIPNYLEPSSKPNSGPKIKEGMVFCIEPMICQKQGEPKILEDKWSVVSVDGLRTSHYEHTIAMVGKRAQILTEA</sequence>
<dbReference type="eggNOG" id="COG0024">
    <property type="taxonomic scope" value="Bacteria"/>
</dbReference>
<dbReference type="STRING" id="936155.HFELIS_13120"/>
<dbReference type="SUPFAM" id="SSF55920">
    <property type="entry name" value="Creatinase/aminopeptidase"/>
    <property type="match status" value="1"/>
</dbReference>
<comment type="cofactor">
    <cofactor evidence="6">
        <name>Co(2+)</name>
        <dbReference type="ChEBI" id="CHEBI:48828"/>
    </cofactor>
    <cofactor evidence="6">
        <name>Zn(2+)</name>
        <dbReference type="ChEBI" id="CHEBI:29105"/>
    </cofactor>
    <cofactor evidence="6">
        <name>Mn(2+)</name>
        <dbReference type="ChEBI" id="CHEBI:29035"/>
    </cofactor>
    <cofactor evidence="6">
        <name>Fe(2+)</name>
        <dbReference type="ChEBI" id="CHEBI:29033"/>
    </cofactor>
    <text evidence="6">Binds 2 divalent metal cations per subunit. Has a high-affinity and a low affinity metal-binding site. The true nature of the physiological cofactor is under debate. The enzyme is active with cobalt, zinc, manganese or divalent iron ions. Most likely, methionine aminopeptidases function as mononuclear Fe(2+)-metalloproteases under physiological conditions, and the catalytically relevant metal-binding site has been assigned to the histidine-containing high-affinity site.</text>
</comment>
<evidence type="ECO:0000256" key="4">
    <source>
        <dbReference type="ARBA" id="ARBA00022723"/>
    </source>
</evidence>
<dbReference type="PRINTS" id="PR00599">
    <property type="entry name" value="MAPEPTIDASE"/>
</dbReference>
<dbReference type="EMBL" id="FQ670179">
    <property type="protein sequence ID" value="CBY83396.1"/>
    <property type="molecule type" value="Genomic_DNA"/>
</dbReference>
<dbReference type="GO" id="GO:0005829">
    <property type="term" value="C:cytosol"/>
    <property type="evidence" value="ECO:0007669"/>
    <property type="project" value="TreeGrafter"/>
</dbReference>
<keyword evidence="4 6" id="KW-0479">Metal-binding</keyword>
<dbReference type="GO" id="GO:0046872">
    <property type="term" value="F:metal ion binding"/>
    <property type="evidence" value="ECO:0007669"/>
    <property type="project" value="UniProtKB-UniRule"/>
</dbReference>
<reference evidence="10 11" key="1">
    <citation type="journal article" date="2011" name="Genome Biol. Evol.">
        <title>Comparative whole genome sequence analysis of the carcinogenic bacterial model pathogen Helicobacter felis.</title>
        <authorList>
            <person name="Arnold I.C."/>
            <person name="Zigova Z."/>
            <person name="Holden M."/>
            <person name="Lawley T.D."/>
            <person name="Rad R."/>
            <person name="Dougan G."/>
            <person name="Falkow S."/>
            <person name="Bentley S.D."/>
            <person name="Muller A."/>
        </authorList>
    </citation>
    <scope>NUCLEOTIDE SEQUENCE [LARGE SCALE GENOMIC DNA]</scope>
    <source>
        <strain evidence="11">ATCC 49179 / CCUG 28539 / NCTC 12436 / CS1</strain>
    </source>
</reference>
<dbReference type="Proteomes" id="UP000007934">
    <property type="component" value="Chromosome"/>
</dbReference>
<feature type="region of interest" description="Disordered" evidence="8">
    <location>
        <begin position="172"/>
        <end position="192"/>
    </location>
</feature>
<evidence type="ECO:0000313" key="11">
    <source>
        <dbReference type="Proteomes" id="UP000007934"/>
    </source>
</evidence>
<dbReference type="PANTHER" id="PTHR43330:SF27">
    <property type="entry name" value="METHIONINE AMINOPEPTIDASE"/>
    <property type="match status" value="1"/>
</dbReference>
<evidence type="ECO:0000256" key="8">
    <source>
        <dbReference type="SAM" id="MobiDB-lite"/>
    </source>
</evidence>
<dbReference type="InterPro" id="IPR001714">
    <property type="entry name" value="Pept_M24_MAP"/>
</dbReference>
<evidence type="ECO:0000313" key="10">
    <source>
        <dbReference type="EMBL" id="CBY83396.1"/>
    </source>
</evidence>
<feature type="binding site" evidence="6">
    <location>
        <position position="106"/>
    </location>
    <ligand>
        <name>a divalent metal cation</name>
        <dbReference type="ChEBI" id="CHEBI:60240"/>
        <label>2</label>
        <note>catalytic</note>
    </ligand>
</feature>
<dbReference type="GO" id="GO:0070006">
    <property type="term" value="F:metalloaminopeptidase activity"/>
    <property type="evidence" value="ECO:0007669"/>
    <property type="project" value="UniProtKB-UniRule"/>
</dbReference>
<feature type="domain" description="Peptidase M24" evidence="9">
    <location>
        <begin position="12"/>
        <end position="240"/>
    </location>
</feature>
<dbReference type="InterPro" id="IPR000994">
    <property type="entry name" value="Pept_M24"/>
</dbReference>
<gene>
    <name evidence="6 10" type="primary">map</name>
    <name evidence="10" type="ordered locus">Hfelis_13120</name>
</gene>
<dbReference type="GO" id="GO:0006508">
    <property type="term" value="P:proteolysis"/>
    <property type="evidence" value="ECO:0007669"/>
    <property type="project" value="UniProtKB-KW"/>
</dbReference>
<dbReference type="KEGG" id="hfe:HFELIS_13120"/>
<keyword evidence="2 6" id="KW-0031">Aminopeptidase</keyword>
<comment type="catalytic activity">
    <reaction evidence="6 7">
        <text>Release of N-terminal amino acids, preferentially methionine, from peptides and arylamides.</text>
        <dbReference type="EC" id="3.4.11.18"/>
    </reaction>
</comment>
<feature type="binding site" evidence="6">
    <location>
        <position position="237"/>
    </location>
    <ligand>
        <name>a divalent metal cation</name>
        <dbReference type="ChEBI" id="CHEBI:60240"/>
        <label>1</label>
    </ligand>
</feature>
<dbReference type="CDD" id="cd01086">
    <property type="entry name" value="MetAP1"/>
    <property type="match status" value="1"/>
</dbReference>
<protein>
    <recommendedName>
        <fullName evidence="6 7">Methionine aminopeptidase</fullName>
        <shortName evidence="6">MAP</shortName>
        <shortName evidence="6">MetAP</shortName>
        <ecNumber evidence="6 7">3.4.11.18</ecNumber>
    </recommendedName>
    <alternativeName>
        <fullName evidence="6">Peptidase M</fullName>
    </alternativeName>
</protein>
<feature type="binding site" evidence="6">
    <location>
        <position position="106"/>
    </location>
    <ligand>
        <name>a divalent metal cation</name>
        <dbReference type="ChEBI" id="CHEBI:60240"/>
        <label>1</label>
    </ligand>
</feature>
<keyword evidence="3 6" id="KW-0645">Protease</keyword>
<evidence type="ECO:0000256" key="2">
    <source>
        <dbReference type="ARBA" id="ARBA00022438"/>
    </source>
</evidence>
<feature type="binding site" evidence="6">
    <location>
        <position position="176"/>
    </location>
    <ligand>
        <name>substrate</name>
    </ligand>
</feature>
<dbReference type="GO" id="GO:0004239">
    <property type="term" value="F:initiator methionyl aminopeptidase activity"/>
    <property type="evidence" value="ECO:0007669"/>
    <property type="project" value="UniProtKB-UniRule"/>
</dbReference>
<dbReference type="RefSeq" id="WP_013469760.1">
    <property type="nucleotide sequence ID" value="NC_014810.2"/>
</dbReference>
<keyword evidence="5 6" id="KW-0378">Hydrolase</keyword>
<dbReference type="HAMAP" id="MF_01974">
    <property type="entry name" value="MetAP_1"/>
    <property type="match status" value="1"/>
</dbReference>
<feature type="binding site" evidence="6">
    <location>
        <position position="95"/>
    </location>
    <ligand>
        <name>a divalent metal cation</name>
        <dbReference type="ChEBI" id="CHEBI:60240"/>
        <label>1</label>
    </ligand>
</feature>
<dbReference type="InterPro" id="IPR002467">
    <property type="entry name" value="Pept_M24A_MAP1"/>
</dbReference>
<comment type="function">
    <text evidence="1 6">Removes the N-terminal methionine from nascent proteins. The N-terminal methionine is often cleaved when the second residue in the primary sequence is small and uncharged (Met-Ala-, Cys, Gly, Pro, Ser, Thr, or Val). Requires deformylation of the N(alpha)-formylated initiator methionine before it can be hydrolyzed.</text>
</comment>
<dbReference type="PANTHER" id="PTHR43330">
    <property type="entry name" value="METHIONINE AMINOPEPTIDASE"/>
    <property type="match status" value="1"/>
</dbReference>
<evidence type="ECO:0000256" key="6">
    <source>
        <dbReference type="HAMAP-Rule" id="MF_01974"/>
    </source>
</evidence>
<dbReference type="PROSITE" id="PS00680">
    <property type="entry name" value="MAP_1"/>
    <property type="match status" value="1"/>
</dbReference>
<dbReference type="EC" id="3.4.11.18" evidence="6 7"/>
<dbReference type="Gene3D" id="3.90.230.10">
    <property type="entry name" value="Creatinase/methionine aminopeptidase superfamily"/>
    <property type="match status" value="1"/>
</dbReference>
<evidence type="ECO:0000259" key="9">
    <source>
        <dbReference type="Pfam" id="PF00557"/>
    </source>
</evidence>
<comment type="similarity">
    <text evidence="6">Belongs to the peptidase M24A family. Methionine aminopeptidase type 1 subfamily.</text>
</comment>
<organism evidence="10 11">
    <name type="scientific">Helicobacter felis (strain ATCC 49179 / CCUG 28539 / NCTC 12436 / CS1)</name>
    <dbReference type="NCBI Taxonomy" id="936155"/>
    <lineage>
        <taxon>Bacteria</taxon>
        <taxon>Pseudomonadati</taxon>
        <taxon>Campylobacterota</taxon>
        <taxon>Epsilonproteobacteria</taxon>
        <taxon>Campylobacterales</taxon>
        <taxon>Helicobacteraceae</taxon>
        <taxon>Helicobacter</taxon>
    </lineage>
</organism>
<accession>E7A9S6</accession>
<dbReference type="GeneID" id="36134663"/>
<dbReference type="Pfam" id="PF00557">
    <property type="entry name" value="Peptidase_M24"/>
    <property type="match status" value="1"/>
</dbReference>
<dbReference type="NCBIfam" id="TIGR00500">
    <property type="entry name" value="met_pdase_I"/>
    <property type="match status" value="1"/>
</dbReference>
<keyword evidence="11" id="KW-1185">Reference proteome</keyword>
<evidence type="ECO:0000256" key="3">
    <source>
        <dbReference type="ARBA" id="ARBA00022670"/>
    </source>
</evidence>
<feature type="binding site" evidence="6">
    <location>
        <position position="78"/>
    </location>
    <ligand>
        <name>substrate</name>
    </ligand>
</feature>
<dbReference type="HOGENOM" id="CLU_015857_0_1_7"/>
<feature type="binding site" evidence="6">
    <location>
        <position position="206"/>
    </location>
    <ligand>
        <name>a divalent metal cation</name>
        <dbReference type="ChEBI" id="CHEBI:60240"/>
        <label>2</label>
        <note>catalytic</note>
    </ligand>
</feature>
<dbReference type="AlphaFoldDB" id="E7A9S6"/>
<dbReference type="OrthoDB" id="9802055at2"/>
<feature type="binding site" evidence="6">
    <location>
        <position position="169"/>
    </location>
    <ligand>
        <name>a divalent metal cation</name>
        <dbReference type="ChEBI" id="CHEBI:60240"/>
        <label>2</label>
        <note>catalytic</note>
    </ligand>
</feature>
<evidence type="ECO:0000256" key="1">
    <source>
        <dbReference type="ARBA" id="ARBA00002521"/>
    </source>
</evidence>
<comment type="subunit">
    <text evidence="6">Monomer.</text>
</comment>
<dbReference type="InterPro" id="IPR036005">
    <property type="entry name" value="Creatinase/aminopeptidase-like"/>
</dbReference>
<evidence type="ECO:0000256" key="5">
    <source>
        <dbReference type="ARBA" id="ARBA00022801"/>
    </source>
</evidence>
<name>E7A9S6_HELFC</name>
<evidence type="ECO:0000256" key="7">
    <source>
        <dbReference type="RuleBase" id="RU003653"/>
    </source>
</evidence>